<proteinExistence type="predicted"/>
<comment type="caution">
    <text evidence="1">The sequence shown here is derived from an EMBL/GenBank/DDBJ whole genome shotgun (WGS) entry which is preliminary data.</text>
</comment>
<organism evidence="1 2">
    <name type="scientific">Brachionus plicatilis</name>
    <name type="common">Marine rotifer</name>
    <name type="synonym">Brachionus muelleri</name>
    <dbReference type="NCBI Taxonomy" id="10195"/>
    <lineage>
        <taxon>Eukaryota</taxon>
        <taxon>Metazoa</taxon>
        <taxon>Spiralia</taxon>
        <taxon>Gnathifera</taxon>
        <taxon>Rotifera</taxon>
        <taxon>Eurotatoria</taxon>
        <taxon>Monogononta</taxon>
        <taxon>Pseudotrocha</taxon>
        <taxon>Ploima</taxon>
        <taxon>Brachionidae</taxon>
        <taxon>Brachionus</taxon>
    </lineage>
</organism>
<sequence>MFLLKAQEVLNLKPSFVKSQMSYFNGQLISLNEQEKFNAWIKIENSILNNDLNSKNTKNSVVYAILRLN</sequence>
<protein>
    <submittedName>
        <fullName evidence="1">Uncharacterized protein</fullName>
    </submittedName>
</protein>
<evidence type="ECO:0000313" key="1">
    <source>
        <dbReference type="EMBL" id="RNA42211.1"/>
    </source>
</evidence>
<dbReference type="AlphaFoldDB" id="A0A3M7T2F7"/>
<gene>
    <name evidence="1" type="ORF">BpHYR1_049635</name>
</gene>
<dbReference type="Proteomes" id="UP000276133">
    <property type="component" value="Unassembled WGS sequence"/>
</dbReference>
<keyword evidence="2" id="KW-1185">Reference proteome</keyword>
<dbReference type="EMBL" id="REGN01000402">
    <property type="protein sequence ID" value="RNA42211.1"/>
    <property type="molecule type" value="Genomic_DNA"/>
</dbReference>
<reference evidence="1 2" key="1">
    <citation type="journal article" date="2018" name="Sci. Rep.">
        <title>Genomic signatures of local adaptation to the degree of environmental predictability in rotifers.</title>
        <authorList>
            <person name="Franch-Gras L."/>
            <person name="Hahn C."/>
            <person name="Garcia-Roger E.M."/>
            <person name="Carmona M.J."/>
            <person name="Serra M."/>
            <person name="Gomez A."/>
        </authorList>
    </citation>
    <scope>NUCLEOTIDE SEQUENCE [LARGE SCALE GENOMIC DNA]</scope>
    <source>
        <strain evidence="1">HYR1</strain>
    </source>
</reference>
<accession>A0A3M7T2F7</accession>
<name>A0A3M7T2F7_BRAPC</name>
<evidence type="ECO:0000313" key="2">
    <source>
        <dbReference type="Proteomes" id="UP000276133"/>
    </source>
</evidence>